<accession>A0A0R0JYD6</accession>
<keyword evidence="4" id="KW-1185">Reference proteome</keyword>
<organism evidence="2">
    <name type="scientific">Glycine max</name>
    <name type="common">Soybean</name>
    <name type="synonym">Glycine hispida</name>
    <dbReference type="NCBI Taxonomy" id="3847"/>
    <lineage>
        <taxon>Eukaryota</taxon>
        <taxon>Viridiplantae</taxon>
        <taxon>Streptophyta</taxon>
        <taxon>Embryophyta</taxon>
        <taxon>Tracheophyta</taxon>
        <taxon>Spermatophyta</taxon>
        <taxon>Magnoliopsida</taxon>
        <taxon>eudicotyledons</taxon>
        <taxon>Gunneridae</taxon>
        <taxon>Pentapetalae</taxon>
        <taxon>rosids</taxon>
        <taxon>fabids</taxon>
        <taxon>Fabales</taxon>
        <taxon>Fabaceae</taxon>
        <taxon>Papilionoideae</taxon>
        <taxon>50 kb inversion clade</taxon>
        <taxon>NPAAA clade</taxon>
        <taxon>indigoferoid/millettioid clade</taxon>
        <taxon>Phaseoleae</taxon>
        <taxon>Glycine</taxon>
        <taxon>Glycine subgen. Soja</taxon>
    </lineage>
</organism>
<dbReference type="PANTHER" id="PTHR11697:SF230">
    <property type="entry name" value="ZINC FINGER, MYM DOMAIN CONTAINING 1"/>
    <property type="match status" value="1"/>
</dbReference>
<reference evidence="2 3" key="1">
    <citation type="journal article" date="2010" name="Nature">
        <title>Genome sequence of the palaeopolyploid soybean.</title>
        <authorList>
            <person name="Schmutz J."/>
            <person name="Cannon S.B."/>
            <person name="Schlueter J."/>
            <person name="Ma J."/>
            <person name="Mitros T."/>
            <person name="Nelson W."/>
            <person name="Hyten D.L."/>
            <person name="Song Q."/>
            <person name="Thelen J.J."/>
            <person name="Cheng J."/>
            <person name="Xu D."/>
            <person name="Hellsten U."/>
            <person name="May G.D."/>
            <person name="Yu Y."/>
            <person name="Sakurai T."/>
            <person name="Umezawa T."/>
            <person name="Bhattacharyya M.K."/>
            <person name="Sandhu D."/>
            <person name="Valliyodan B."/>
            <person name="Lindquist E."/>
            <person name="Peto M."/>
            <person name="Grant D."/>
            <person name="Shu S."/>
            <person name="Goodstein D."/>
            <person name="Barry K."/>
            <person name="Futrell-Griggs M."/>
            <person name="Abernathy B."/>
            <person name="Du J."/>
            <person name="Tian Z."/>
            <person name="Zhu L."/>
            <person name="Gill N."/>
            <person name="Joshi T."/>
            <person name="Libault M."/>
            <person name="Sethuraman A."/>
            <person name="Zhang X.-C."/>
            <person name="Shinozaki K."/>
            <person name="Nguyen H.T."/>
            <person name="Wing R.A."/>
            <person name="Cregan P."/>
            <person name="Specht J."/>
            <person name="Grimwood J."/>
            <person name="Rokhsar D."/>
            <person name="Stacey G."/>
            <person name="Shoemaker R.C."/>
            <person name="Jackson S.A."/>
        </authorList>
    </citation>
    <scope>NUCLEOTIDE SEQUENCE</scope>
    <source>
        <strain evidence="3">cv. Williams 82</strain>
        <tissue evidence="2">Callus</tissue>
    </source>
</reference>
<dbReference type="InterPro" id="IPR025398">
    <property type="entry name" value="DUF4371"/>
</dbReference>
<evidence type="ECO:0000259" key="1">
    <source>
        <dbReference type="Pfam" id="PF14291"/>
    </source>
</evidence>
<name>A0A0R0JYD6_SOYBN</name>
<dbReference type="SUPFAM" id="SSF53098">
    <property type="entry name" value="Ribonuclease H-like"/>
    <property type="match status" value="1"/>
</dbReference>
<evidence type="ECO:0000313" key="4">
    <source>
        <dbReference type="Proteomes" id="UP000008827"/>
    </source>
</evidence>
<evidence type="ECO:0000313" key="3">
    <source>
        <dbReference type="EnsemblPlants" id="KRH57970"/>
    </source>
</evidence>
<proteinExistence type="predicted"/>
<dbReference type="OMA" id="HEENQRA"/>
<protein>
    <recommendedName>
        <fullName evidence="1">DUF4371 domain-containing protein</fullName>
    </recommendedName>
</protein>
<dbReference type="Proteomes" id="UP000008827">
    <property type="component" value="Chromosome 5"/>
</dbReference>
<dbReference type="InterPro" id="IPR012337">
    <property type="entry name" value="RNaseH-like_sf"/>
</dbReference>
<dbReference type="EnsemblPlants" id="KRH57970">
    <property type="protein sequence ID" value="KRH57970"/>
    <property type="gene ID" value="GLYMA_05G097000"/>
</dbReference>
<gene>
    <name evidence="2" type="ORF">GLYMA_05G097000</name>
</gene>
<dbReference type="STRING" id="3847.A0A0R0JYD6"/>
<reference evidence="2" key="3">
    <citation type="submission" date="2018-07" db="EMBL/GenBank/DDBJ databases">
        <title>WGS assembly of Glycine max.</title>
        <authorList>
            <person name="Schmutz J."/>
            <person name="Cannon S."/>
            <person name="Schlueter J."/>
            <person name="Ma J."/>
            <person name="Mitros T."/>
            <person name="Nelson W."/>
            <person name="Hyten D."/>
            <person name="Song Q."/>
            <person name="Thelen J."/>
            <person name="Cheng J."/>
            <person name="Xu D."/>
            <person name="Hellsten U."/>
            <person name="May G."/>
            <person name="Yu Y."/>
            <person name="Sakurai T."/>
            <person name="Umezawa T."/>
            <person name="Bhattacharyya M."/>
            <person name="Sandhu D."/>
            <person name="Valliyodan B."/>
            <person name="Lindquist E."/>
            <person name="Peto M."/>
            <person name="Grant D."/>
            <person name="Shu S."/>
            <person name="Goodstein D."/>
            <person name="Barry K."/>
            <person name="Futrell-Griggs M."/>
            <person name="Abernathy B."/>
            <person name="Du J."/>
            <person name="Tian Z."/>
            <person name="Zhu L."/>
            <person name="Gill N."/>
            <person name="Joshi T."/>
            <person name="Libault M."/>
            <person name="Sethuraman A."/>
            <person name="Zhang X."/>
            <person name="Shinozaki K."/>
            <person name="Nguyen H."/>
            <person name="Wing R."/>
            <person name="Cregan P."/>
            <person name="Specht J."/>
            <person name="Grimwood J."/>
            <person name="Rokhsar D."/>
            <person name="Stacey G."/>
            <person name="Shoemaker R."/>
            <person name="Jackson S."/>
        </authorList>
    </citation>
    <scope>NUCLEOTIDE SEQUENCE</scope>
    <source>
        <tissue evidence="2">Callus</tissue>
    </source>
</reference>
<dbReference type="AlphaFoldDB" id="A0A0R0JYD6"/>
<sequence>MDYHSRSSNISLCCPLPFPSWLVFTSKWKNINDGKNCAFLCHEGVSPNSMHKRCLKFCVDLLDQSQHIEKVFDKPSVEIIANNRLGLKTSIDAKCSIYLTKEQMEIVLRFVDKDGHVQKRFFDLIHVVDASSLTLKKEISSVLSRHCLDIQNICGQGHDGASNMCGEWNGLQALFLKDCPYIQCLAHCLQLALVAAAREVSHVHQLFSSLSLFVNVVAASTKWHDQLQAPHATIIANLIASDDIETGSGLNQIGTLQRTIDTQWGSHLNSVQSLLMLLFIFLLHLVIDILVVTHDLCHALQCKNQDISNAMYLVSKTKSLLQKMKESGRAYHNVDHITVEHYYCINLFIATLDTQLHELNNRLCDNMVELITLSSTLDPKDLYKSLAVEKICDLPTNFYPDDFTKQENLRNKMEDEFLADCLITYIERKINKKFDTDSIVDEFYDKKERHAQFR</sequence>
<dbReference type="Gramene" id="KRH57970">
    <property type="protein sequence ID" value="KRH57970"/>
    <property type="gene ID" value="GLYMA_05G097000"/>
</dbReference>
<evidence type="ECO:0000313" key="2">
    <source>
        <dbReference type="EMBL" id="KRH57970.1"/>
    </source>
</evidence>
<reference evidence="3" key="2">
    <citation type="submission" date="2018-02" db="UniProtKB">
        <authorList>
            <consortium name="EnsemblPlants"/>
        </authorList>
    </citation>
    <scope>IDENTIFICATION</scope>
    <source>
        <strain evidence="3">Williams 82</strain>
    </source>
</reference>
<feature type="domain" description="DUF4371" evidence="1">
    <location>
        <begin position="101"/>
        <end position="170"/>
    </location>
</feature>
<dbReference type="Pfam" id="PF14291">
    <property type="entry name" value="DUF4371"/>
    <property type="match status" value="1"/>
</dbReference>
<dbReference type="InParanoid" id="A0A0R0JYD6"/>
<dbReference type="InterPro" id="IPR055298">
    <property type="entry name" value="AtLOH3-like"/>
</dbReference>
<dbReference type="PANTHER" id="PTHR11697">
    <property type="entry name" value="GENERAL TRANSCRIPTION FACTOR 2-RELATED ZINC FINGER PROTEIN"/>
    <property type="match status" value="1"/>
</dbReference>
<dbReference type="EMBL" id="CM000838">
    <property type="protein sequence ID" value="KRH57970.1"/>
    <property type="molecule type" value="Genomic_DNA"/>
</dbReference>